<organism evidence="1 2">
    <name type="scientific">Cinchona calisaya</name>
    <dbReference type="NCBI Taxonomy" id="153742"/>
    <lineage>
        <taxon>Eukaryota</taxon>
        <taxon>Viridiplantae</taxon>
        <taxon>Streptophyta</taxon>
        <taxon>Embryophyta</taxon>
        <taxon>Tracheophyta</taxon>
        <taxon>Spermatophyta</taxon>
        <taxon>Magnoliopsida</taxon>
        <taxon>eudicotyledons</taxon>
        <taxon>Gunneridae</taxon>
        <taxon>Pentapetalae</taxon>
        <taxon>asterids</taxon>
        <taxon>lamiids</taxon>
        <taxon>Gentianales</taxon>
        <taxon>Rubiaceae</taxon>
        <taxon>Cinchonoideae</taxon>
        <taxon>Cinchoneae</taxon>
        <taxon>Cinchona</taxon>
    </lineage>
</organism>
<dbReference type="EMBL" id="JBJUIK010000001">
    <property type="protein sequence ID" value="KAL3537541.1"/>
    <property type="molecule type" value="Genomic_DNA"/>
</dbReference>
<dbReference type="AlphaFoldDB" id="A0ABD3B248"/>
<dbReference type="Proteomes" id="UP001630127">
    <property type="component" value="Unassembled WGS sequence"/>
</dbReference>
<proteinExistence type="predicted"/>
<evidence type="ECO:0000313" key="1">
    <source>
        <dbReference type="EMBL" id="KAL3537541.1"/>
    </source>
</evidence>
<sequence>MQSDKNVIESANRTSSNSNSFFNLDVSLREVFVVTENTDMLLASQNDVFLTSMRFYRHLTDEEHDYKGKGFGEDMSNALSLVQDRRSAIPVEKPEEEYQE</sequence>
<reference evidence="1 2" key="1">
    <citation type="submission" date="2024-11" db="EMBL/GenBank/DDBJ databases">
        <title>A near-complete genome assembly of Cinchona calisaya.</title>
        <authorList>
            <person name="Lian D.C."/>
            <person name="Zhao X.W."/>
            <person name="Wei L."/>
        </authorList>
    </citation>
    <scope>NUCLEOTIDE SEQUENCE [LARGE SCALE GENOMIC DNA]</scope>
    <source>
        <tissue evidence="1">Nenye</tissue>
    </source>
</reference>
<accession>A0ABD3B248</accession>
<keyword evidence="2" id="KW-1185">Reference proteome</keyword>
<name>A0ABD3B248_9GENT</name>
<evidence type="ECO:0000313" key="2">
    <source>
        <dbReference type="Proteomes" id="UP001630127"/>
    </source>
</evidence>
<comment type="caution">
    <text evidence="1">The sequence shown here is derived from an EMBL/GenBank/DDBJ whole genome shotgun (WGS) entry which is preliminary data.</text>
</comment>
<protein>
    <submittedName>
        <fullName evidence="1">Uncharacterized protein</fullName>
    </submittedName>
</protein>
<gene>
    <name evidence="1" type="ORF">ACH5RR_000907</name>
</gene>